<dbReference type="Proteomes" id="UP001164746">
    <property type="component" value="Chromosome 14"/>
</dbReference>
<sequence length="383" mass="44079">MASGGNKSDADSRTRDEIAAVKNKYNDIVKVISNVDDVISIKTAEVDVCCKFHLTASYPDVVPIITTESSYLTSEKTLELTSCLRNKASTLSGHRRLYILIEECKQWMDDELCEHFAHDSKHQDSSHKEKRKKAKKKSKSKQEETDMKANIQNEVDVKRECAEIRPVETIKSEADGSTKWTKGFNYFITMRIQDAALLDELETTKDWIETRYPQYQGYLMPRNRLHLTFEVLRLESESDEIKCAQAFECVKDKLTLLMRNSGDLLFEGLTHFPNFNKVIFAEVMYPSSLNQLIKAIRDVLWEAGIKIESKRFVAHLSLYRVSKTEYHSKDWPRAPLQLCKYDGVIFGSQKVDNLHVCEMGSCATDDENVSGIPFYRSIWKLEI</sequence>
<feature type="compositionally biased region" description="Basic and acidic residues" evidence="1">
    <location>
        <begin position="118"/>
        <end position="127"/>
    </location>
</feature>
<dbReference type="InterPro" id="IPR019510">
    <property type="entry name" value="AKAP7-like_phosphoesterase"/>
</dbReference>
<organism evidence="3 4">
    <name type="scientific">Mya arenaria</name>
    <name type="common">Soft-shell clam</name>
    <dbReference type="NCBI Taxonomy" id="6604"/>
    <lineage>
        <taxon>Eukaryota</taxon>
        <taxon>Metazoa</taxon>
        <taxon>Spiralia</taxon>
        <taxon>Lophotrochozoa</taxon>
        <taxon>Mollusca</taxon>
        <taxon>Bivalvia</taxon>
        <taxon>Autobranchia</taxon>
        <taxon>Heteroconchia</taxon>
        <taxon>Euheterodonta</taxon>
        <taxon>Imparidentia</taxon>
        <taxon>Neoheterodontei</taxon>
        <taxon>Myida</taxon>
        <taxon>Myoidea</taxon>
        <taxon>Myidae</taxon>
        <taxon>Mya</taxon>
    </lineage>
</organism>
<dbReference type="PANTHER" id="PTHR15934:SF2">
    <property type="entry name" value="A-KINASE ANCHOR PROTEIN 7-LIKE PHOSPHOESTERASE DOMAIN-CONTAINING PROTEIN"/>
    <property type="match status" value="1"/>
</dbReference>
<dbReference type="PROSITE" id="PS50908">
    <property type="entry name" value="RWD"/>
    <property type="match status" value="1"/>
</dbReference>
<dbReference type="Gene3D" id="3.10.110.10">
    <property type="entry name" value="Ubiquitin Conjugating Enzyme"/>
    <property type="match status" value="1"/>
</dbReference>
<reference evidence="3" key="1">
    <citation type="submission" date="2022-11" db="EMBL/GenBank/DDBJ databases">
        <title>Centuries of genome instability and evolution in soft-shell clam transmissible cancer (bioRxiv).</title>
        <authorList>
            <person name="Hart S.F.M."/>
            <person name="Yonemitsu M.A."/>
            <person name="Giersch R.M."/>
            <person name="Beal B.F."/>
            <person name="Arriagada G."/>
            <person name="Davis B.W."/>
            <person name="Ostrander E.A."/>
            <person name="Goff S.P."/>
            <person name="Metzger M.J."/>
        </authorList>
    </citation>
    <scope>NUCLEOTIDE SEQUENCE</scope>
    <source>
        <strain evidence="3">MELC-2E11</strain>
        <tissue evidence="3">Siphon/mantle</tissue>
    </source>
</reference>
<dbReference type="InterPro" id="IPR006575">
    <property type="entry name" value="RWD_dom"/>
</dbReference>
<dbReference type="SUPFAM" id="SSF54495">
    <property type="entry name" value="UBC-like"/>
    <property type="match status" value="1"/>
</dbReference>
<dbReference type="Pfam" id="PF05773">
    <property type="entry name" value="RWD"/>
    <property type="match status" value="1"/>
</dbReference>
<dbReference type="SUPFAM" id="SSF55144">
    <property type="entry name" value="LigT-like"/>
    <property type="match status" value="1"/>
</dbReference>
<dbReference type="EMBL" id="CP111025">
    <property type="protein sequence ID" value="WAR25750.1"/>
    <property type="molecule type" value="Genomic_DNA"/>
</dbReference>
<gene>
    <name evidence="3" type="ORF">MAR_011454</name>
</gene>
<evidence type="ECO:0000313" key="4">
    <source>
        <dbReference type="Proteomes" id="UP001164746"/>
    </source>
</evidence>
<dbReference type="Pfam" id="PF10469">
    <property type="entry name" value="AKAP7_NLS"/>
    <property type="match status" value="1"/>
</dbReference>
<name>A0ABY7FU45_MYAAR</name>
<keyword evidence="4" id="KW-1185">Reference proteome</keyword>
<evidence type="ECO:0000256" key="1">
    <source>
        <dbReference type="SAM" id="MobiDB-lite"/>
    </source>
</evidence>
<accession>A0ABY7FU45</accession>
<dbReference type="InterPro" id="IPR009097">
    <property type="entry name" value="Cyclic_Pdiesterase"/>
</dbReference>
<dbReference type="InterPro" id="IPR052641">
    <property type="entry name" value="AKAP7_isoform_gamma"/>
</dbReference>
<feature type="region of interest" description="Disordered" evidence="1">
    <location>
        <begin position="118"/>
        <end position="150"/>
    </location>
</feature>
<evidence type="ECO:0000259" key="2">
    <source>
        <dbReference type="PROSITE" id="PS50908"/>
    </source>
</evidence>
<protein>
    <recommendedName>
        <fullName evidence="2">RWD domain-containing protein</fullName>
    </recommendedName>
</protein>
<feature type="domain" description="RWD" evidence="2">
    <location>
        <begin position="16"/>
        <end position="111"/>
    </location>
</feature>
<dbReference type="PANTHER" id="PTHR15934">
    <property type="entry name" value="RNA 2',3'-CYCLIC PHOSPHODIESTERASE"/>
    <property type="match status" value="1"/>
</dbReference>
<evidence type="ECO:0000313" key="3">
    <source>
        <dbReference type="EMBL" id="WAR25750.1"/>
    </source>
</evidence>
<feature type="compositionally biased region" description="Basic residues" evidence="1">
    <location>
        <begin position="128"/>
        <end position="139"/>
    </location>
</feature>
<dbReference type="Gene3D" id="3.90.1140.10">
    <property type="entry name" value="Cyclic phosphodiesterase"/>
    <property type="match status" value="1"/>
</dbReference>
<proteinExistence type="predicted"/>
<dbReference type="InterPro" id="IPR016135">
    <property type="entry name" value="UBQ-conjugating_enzyme/RWD"/>
</dbReference>
<dbReference type="SMART" id="SM00591">
    <property type="entry name" value="RWD"/>
    <property type="match status" value="1"/>
</dbReference>